<keyword evidence="2" id="KW-1185">Reference proteome</keyword>
<dbReference type="STRING" id="870435.A0A0C3NIY7"/>
<evidence type="ECO:0000313" key="1">
    <source>
        <dbReference type="EMBL" id="KIO00950.1"/>
    </source>
</evidence>
<gene>
    <name evidence="1" type="ORF">M404DRAFT_151613</name>
</gene>
<dbReference type="HOGENOM" id="CLU_2923653_0_0_1"/>
<reference evidence="2" key="2">
    <citation type="submission" date="2015-01" db="EMBL/GenBank/DDBJ databases">
        <title>Evolutionary Origins and Diversification of the Mycorrhizal Mutualists.</title>
        <authorList>
            <consortium name="DOE Joint Genome Institute"/>
            <consortium name="Mycorrhizal Genomics Consortium"/>
            <person name="Kohler A."/>
            <person name="Kuo A."/>
            <person name="Nagy L.G."/>
            <person name="Floudas D."/>
            <person name="Copeland A."/>
            <person name="Barry K.W."/>
            <person name="Cichocki N."/>
            <person name="Veneault-Fourrey C."/>
            <person name="LaButti K."/>
            <person name="Lindquist E.A."/>
            <person name="Lipzen A."/>
            <person name="Lundell T."/>
            <person name="Morin E."/>
            <person name="Murat C."/>
            <person name="Riley R."/>
            <person name="Ohm R."/>
            <person name="Sun H."/>
            <person name="Tunlid A."/>
            <person name="Henrissat B."/>
            <person name="Grigoriev I.V."/>
            <person name="Hibbett D.S."/>
            <person name="Martin F."/>
        </authorList>
    </citation>
    <scope>NUCLEOTIDE SEQUENCE [LARGE SCALE GENOMIC DNA]</scope>
    <source>
        <strain evidence="2">Marx 270</strain>
    </source>
</reference>
<dbReference type="EMBL" id="KN831992">
    <property type="protein sequence ID" value="KIO00950.1"/>
    <property type="molecule type" value="Genomic_DNA"/>
</dbReference>
<dbReference type="InParanoid" id="A0A0C3NIY7"/>
<reference evidence="1 2" key="1">
    <citation type="submission" date="2014-04" db="EMBL/GenBank/DDBJ databases">
        <authorList>
            <consortium name="DOE Joint Genome Institute"/>
            <person name="Kuo A."/>
            <person name="Kohler A."/>
            <person name="Costa M.D."/>
            <person name="Nagy L.G."/>
            <person name="Floudas D."/>
            <person name="Copeland A."/>
            <person name="Barry K.W."/>
            <person name="Cichocki N."/>
            <person name="Veneault-Fourrey C."/>
            <person name="LaButti K."/>
            <person name="Lindquist E.A."/>
            <person name="Lipzen A."/>
            <person name="Lundell T."/>
            <person name="Morin E."/>
            <person name="Murat C."/>
            <person name="Sun H."/>
            <person name="Tunlid A."/>
            <person name="Henrissat B."/>
            <person name="Grigoriev I.V."/>
            <person name="Hibbett D.S."/>
            <person name="Martin F."/>
            <person name="Nordberg H.P."/>
            <person name="Cantor M.N."/>
            <person name="Hua S.X."/>
        </authorList>
    </citation>
    <scope>NUCLEOTIDE SEQUENCE [LARGE SCALE GENOMIC DNA]</scope>
    <source>
        <strain evidence="1 2">Marx 270</strain>
    </source>
</reference>
<protein>
    <submittedName>
        <fullName evidence="1">Uncharacterized protein</fullName>
    </submittedName>
</protein>
<proteinExistence type="predicted"/>
<dbReference type="AlphaFoldDB" id="A0A0C3NIY7"/>
<evidence type="ECO:0000313" key="2">
    <source>
        <dbReference type="Proteomes" id="UP000054217"/>
    </source>
</evidence>
<dbReference type="Proteomes" id="UP000054217">
    <property type="component" value="Unassembled WGS sequence"/>
</dbReference>
<dbReference type="OrthoDB" id="3182376at2759"/>
<accession>A0A0C3NIY7</accession>
<organism evidence="1 2">
    <name type="scientific">Pisolithus tinctorius Marx 270</name>
    <dbReference type="NCBI Taxonomy" id="870435"/>
    <lineage>
        <taxon>Eukaryota</taxon>
        <taxon>Fungi</taxon>
        <taxon>Dikarya</taxon>
        <taxon>Basidiomycota</taxon>
        <taxon>Agaricomycotina</taxon>
        <taxon>Agaricomycetes</taxon>
        <taxon>Agaricomycetidae</taxon>
        <taxon>Boletales</taxon>
        <taxon>Sclerodermatineae</taxon>
        <taxon>Pisolithaceae</taxon>
        <taxon>Pisolithus</taxon>
    </lineage>
</organism>
<sequence length="61" mass="6878">MESEPSAPPLATQPTGSVTKAVVPRIIWEKTYAAWTDCLIKWCRTHEAERKKLFSDSTQDA</sequence>
<name>A0A0C3NIY7_PISTI</name>